<comment type="caution">
    <text evidence="1">The sequence shown here is derived from an EMBL/GenBank/DDBJ whole genome shotgun (WGS) entry which is preliminary data.</text>
</comment>
<organism evidence="1 2">
    <name type="scientific">Clostridium argentinense CDC 2741</name>
    <dbReference type="NCBI Taxonomy" id="1418104"/>
    <lineage>
        <taxon>Bacteria</taxon>
        <taxon>Bacillati</taxon>
        <taxon>Bacillota</taxon>
        <taxon>Clostridia</taxon>
        <taxon>Eubacteriales</taxon>
        <taxon>Clostridiaceae</taxon>
        <taxon>Clostridium</taxon>
    </lineage>
</organism>
<dbReference type="AlphaFoldDB" id="A0A0C1U1E8"/>
<dbReference type="Proteomes" id="UP000031366">
    <property type="component" value="Unassembled WGS sequence"/>
</dbReference>
<dbReference type="InterPro" id="IPR052949">
    <property type="entry name" value="PA_immunity-related"/>
</dbReference>
<name>A0A0C1U1E8_9CLOT</name>
<protein>
    <submittedName>
        <fullName evidence="1">Pentapeptide repeats family protein</fullName>
    </submittedName>
</protein>
<dbReference type="RefSeq" id="WP_039633242.1">
    <property type="nucleotide sequence ID" value="NZ_AYSO01000016.1"/>
</dbReference>
<dbReference type="PANTHER" id="PTHR42999:SF1">
    <property type="entry name" value="PENTAPEPTIDE REPEAT-CONTAINING PROTEIN"/>
    <property type="match status" value="1"/>
</dbReference>
<evidence type="ECO:0000313" key="2">
    <source>
        <dbReference type="Proteomes" id="UP000031366"/>
    </source>
</evidence>
<dbReference type="InterPro" id="IPR001646">
    <property type="entry name" value="5peptide_repeat"/>
</dbReference>
<dbReference type="Pfam" id="PF13599">
    <property type="entry name" value="Pentapeptide_4"/>
    <property type="match status" value="1"/>
</dbReference>
<keyword evidence="2" id="KW-1185">Reference proteome</keyword>
<dbReference type="PANTHER" id="PTHR42999">
    <property type="entry name" value="ANTIBIOTIC RESISTANCE PROTEIN MCBG"/>
    <property type="match status" value="1"/>
</dbReference>
<sequence length="217" mass="24690">MSIINPQIPPDLIKVDDFSSYAQRYLYEEKPIIQIKIYEEHIEHIDFSKSEINKSTFENCTFIDCSFEGASFVDVVFKSCNLSNSNFTDAYFERCQFVACKCVGVNMSDTIFKHTSMQGSNLQYSYFDKTKMTDSAFEDTDLTEVSITEAKLKRFEAKNSRFIKNNFFKTMLAGIDFTKNELIAPTVSAPPSELKGAKISMVQASDLIGLWGIIVEQ</sequence>
<evidence type="ECO:0000313" key="1">
    <source>
        <dbReference type="EMBL" id="KIE46749.1"/>
    </source>
</evidence>
<reference evidence="1 2" key="1">
    <citation type="journal article" date="2015" name="Infect. Genet. Evol.">
        <title>Genomic sequences of six botulinum neurotoxin-producing strains representing three clostridial species illustrate the mobility and diversity of botulinum neurotoxin genes.</title>
        <authorList>
            <person name="Smith T.J."/>
            <person name="Hill K.K."/>
            <person name="Xie G."/>
            <person name="Foley B.T."/>
            <person name="Williamson C.H."/>
            <person name="Foster J.T."/>
            <person name="Johnson S.L."/>
            <person name="Chertkov O."/>
            <person name="Teshima H."/>
            <person name="Gibbons H.S."/>
            <person name="Johnsky L.A."/>
            <person name="Karavis M.A."/>
            <person name="Smith L.A."/>
        </authorList>
    </citation>
    <scope>NUCLEOTIDE SEQUENCE [LARGE SCALE GENOMIC DNA]</scope>
    <source>
        <strain evidence="1 2">CDC 2741</strain>
    </source>
</reference>
<dbReference type="SUPFAM" id="SSF141571">
    <property type="entry name" value="Pentapeptide repeat-like"/>
    <property type="match status" value="1"/>
</dbReference>
<accession>A0A0C1U1E8</accession>
<dbReference type="EMBL" id="AYSO01000016">
    <property type="protein sequence ID" value="KIE46749.1"/>
    <property type="molecule type" value="Genomic_DNA"/>
</dbReference>
<proteinExistence type="predicted"/>
<gene>
    <name evidence="1" type="ORF">U732_3463</name>
</gene>
<dbReference type="OrthoDB" id="67652at2"/>
<dbReference type="Gene3D" id="2.160.20.80">
    <property type="entry name" value="E3 ubiquitin-protein ligase SopA"/>
    <property type="match status" value="1"/>
</dbReference>